<proteinExistence type="predicted"/>
<dbReference type="EMBL" id="ACIO01000505">
    <property type="protein sequence ID" value="EFC96728.1"/>
    <property type="molecule type" value="Genomic_DNA"/>
</dbReference>
<name>D3AN77_9FIRM</name>
<evidence type="ECO:0000313" key="2">
    <source>
        <dbReference type="Proteomes" id="UP000004968"/>
    </source>
</evidence>
<reference evidence="1 2" key="1">
    <citation type="submission" date="2010-01" db="EMBL/GenBank/DDBJ databases">
        <authorList>
            <person name="Weinstock G."/>
            <person name="Sodergren E."/>
            <person name="Clifton S."/>
            <person name="Fulton L."/>
            <person name="Fulton B."/>
            <person name="Courtney L."/>
            <person name="Fronick C."/>
            <person name="Harrison M."/>
            <person name="Strong C."/>
            <person name="Farmer C."/>
            <person name="Delahaunty K."/>
            <person name="Markovic C."/>
            <person name="Hall O."/>
            <person name="Minx P."/>
            <person name="Tomlinson C."/>
            <person name="Mitreva M."/>
            <person name="Nelson J."/>
            <person name="Hou S."/>
            <person name="Wollam A."/>
            <person name="Pepin K.H."/>
            <person name="Johnson M."/>
            <person name="Bhonagiri V."/>
            <person name="Nash W.E."/>
            <person name="Warren W."/>
            <person name="Chinwalla A."/>
            <person name="Mardis E.R."/>
            <person name="Wilson R.K."/>
        </authorList>
    </citation>
    <scope>NUCLEOTIDE SEQUENCE [LARGE SCALE GENOMIC DNA]</scope>
    <source>
        <strain evidence="1 2">DSM 13479</strain>
    </source>
</reference>
<dbReference type="AlphaFoldDB" id="D3AN77"/>
<evidence type="ECO:0008006" key="3">
    <source>
        <dbReference type="Google" id="ProtNLM"/>
    </source>
</evidence>
<sequence>MTNRNHIRLYMRVRLHNKSKPNNYTESCMVNVADRWRERNVWYPGRSVRNVLKGITTIVR</sequence>
<accession>D3AN77</accession>
<dbReference type="Proteomes" id="UP000004968">
    <property type="component" value="Unassembled WGS sequence"/>
</dbReference>
<protein>
    <recommendedName>
        <fullName evidence="3">Arginase</fullName>
    </recommendedName>
</protein>
<dbReference type="HOGENOM" id="CLU_209725_0_0_9"/>
<evidence type="ECO:0000313" key="1">
    <source>
        <dbReference type="EMBL" id="EFC96728.1"/>
    </source>
</evidence>
<gene>
    <name evidence="1" type="ORF">CLOSTHATH_05077</name>
</gene>
<organism evidence="1 2">
    <name type="scientific">Hungatella hathewayi DSM 13479</name>
    <dbReference type="NCBI Taxonomy" id="566550"/>
    <lineage>
        <taxon>Bacteria</taxon>
        <taxon>Bacillati</taxon>
        <taxon>Bacillota</taxon>
        <taxon>Clostridia</taxon>
        <taxon>Lachnospirales</taxon>
        <taxon>Lachnospiraceae</taxon>
        <taxon>Hungatella</taxon>
    </lineage>
</organism>
<comment type="caution">
    <text evidence="1">The sequence shown here is derived from an EMBL/GenBank/DDBJ whole genome shotgun (WGS) entry which is preliminary data.</text>
</comment>